<feature type="non-terminal residue" evidence="1">
    <location>
        <position position="54"/>
    </location>
</feature>
<dbReference type="EMBL" id="CAJVQB010112201">
    <property type="protein sequence ID" value="CAG8852463.1"/>
    <property type="molecule type" value="Genomic_DNA"/>
</dbReference>
<organism evidence="1 2">
    <name type="scientific">Gigaspora margarita</name>
    <dbReference type="NCBI Taxonomy" id="4874"/>
    <lineage>
        <taxon>Eukaryota</taxon>
        <taxon>Fungi</taxon>
        <taxon>Fungi incertae sedis</taxon>
        <taxon>Mucoromycota</taxon>
        <taxon>Glomeromycotina</taxon>
        <taxon>Glomeromycetes</taxon>
        <taxon>Diversisporales</taxon>
        <taxon>Gigasporaceae</taxon>
        <taxon>Gigaspora</taxon>
    </lineage>
</organism>
<gene>
    <name evidence="1" type="ORF">GMARGA_LOCUS41284</name>
</gene>
<protein>
    <submittedName>
        <fullName evidence="1">16473_t:CDS:1</fullName>
    </submittedName>
</protein>
<proteinExistence type="predicted"/>
<accession>A0ABN7XDJ1</accession>
<feature type="non-terminal residue" evidence="1">
    <location>
        <position position="1"/>
    </location>
</feature>
<reference evidence="1 2" key="1">
    <citation type="submission" date="2021-06" db="EMBL/GenBank/DDBJ databases">
        <authorList>
            <person name="Kallberg Y."/>
            <person name="Tangrot J."/>
            <person name="Rosling A."/>
        </authorList>
    </citation>
    <scope>NUCLEOTIDE SEQUENCE [LARGE SCALE GENOMIC DNA]</scope>
    <source>
        <strain evidence="1 2">120-4 pot B 10/14</strain>
    </source>
</reference>
<evidence type="ECO:0000313" key="1">
    <source>
        <dbReference type="EMBL" id="CAG8852463.1"/>
    </source>
</evidence>
<comment type="caution">
    <text evidence="1">The sequence shown here is derived from an EMBL/GenBank/DDBJ whole genome shotgun (WGS) entry which is preliminary data.</text>
</comment>
<evidence type="ECO:0000313" key="2">
    <source>
        <dbReference type="Proteomes" id="UP000789901"/>
    </source>
</evidence>
<name>A0ABN7XDJ1_GIGMA</name>
<dbReference type="Proteomes" id="UP000789901">
    <property type="component" value="Unassembled WGS sequence"/>
</dbReference>
<sequence length="54" mass="5922">ETIETINLTTNQSLDNFSFTTNSILSNLPVSNNNKIVEIEAPVTIEDPATKTLD</sequence>
<keyword evidence="2" id="KW-1185">Reference proteome</keyword>